<dbReference type="InterPro" id="IPR000873">
    <property type="entry name" value="AMP-dep_synth/lig_dom"/>
</dbReference>
<dbReference type="EMBL" id="JAHOPB010000001">
    <property type="protein sequence ID" value="MBU8874107.1"/>
    <property type="molecule type" value="Genomic_DNA"/>
</dbReference>
<gene>
    <name evidence="3" type="ORF">KQ910_10055</name>
</gene>
<feature type="domain" description="AMP-dependent synthetase/ligase" evidence="1">
    <location>
        <begin position="7"/>
        <end position="368"/>
    </location>
</feature>
<evidence type="ECO:0000259" key="2">
    <source>
        <dbReference type="Pfam" id="PF13193"/>
    </source>
</evidence>
<comment type="caution">
    <text evidence="3">The sequence shown here is derived from an EMBL/GenBank/DDBJ whole genome shotgun (WGS) entry which is preliminary data.</text>
</comment>
<reference evidence="3 4" key="1">
    <citation type="submission" date="2021-06" db="EMBL/GenBank/DDBJ databases">
        <authorList>
            <person name="Lee D.H."/>
        </authorList>
    </citation>
    <scope>NUCLEOTIDE SEQUENCE [LARGE SCALE GENOMIC DNA]</scope>
    <source>
        <strain evidence="3 4">MMS21-HV4-11</strain>
    </source>
</reference>
<keyword evidence="4" id="KW-1185">Reference proteome</keyword>
<dbReference type="InterPro" id="IPR050237">
    <property type="entry name" value="ATP-dep_AMP-bd_enzyme"/>
</dbReference>
<dbReference type="Pfam" id="PF00501">
    <property type="entry name" value="AMP-binding"/>
    <property type="match status" value="1"/>
</dbReference>
<name>A0ABS6IHP5_9HYPH</name>
<accession>A0ABS6IHP5</accession>
<dbReference type="RefSeq" id="WP_216959064.1">
    <property type="nucleotide sequence ID" value="NZ_JAHOPB010000001.1"/>
</dbReference>
<dbReference type="Proteomes" id="UP000727907">
    <property type="component" value="Unassembled WGS sequence"/>
</dbReference>
<dbReference type="InterPro" id="IPR025110">
    <property type="entry name" value="AMP-bd_C"/>
</dbReference>
<dbReference type="Pfam" id="PF13193">
    <property type="entry name" value="AMP-binding_C"/>
    <property type="match status" value="1"/>
</dbReference>
<evidence type="ECO:0000313" key="4">
    <source>
        <dbReference type="Proteomes" id="UP000727907"/>
    </source>
</evidence>
<dbReference type="PANTHER" id="PTHR43767:SF7">
    <property type="entry name" value="MEDIUM_LONG-CHAIN-FATTY-ACID--COA LIGASE FADD8"/>
    <property type="match status" value="1"/>
</dbReference>
<evidence type="ECO:0000259" key="1">
    <source>
        <dbReference type="Pfam" id="PF00501"/>
    </source>
</evidence>
<proteinExistence type="predicted"/>
<protein>
    <submittedName>
        <fullName evidence="3">AMP-binding protein</fullName>
    </submittedName>
</protein>
<sequence>MRLIDYFDRGADLYPERHCLHDGTQGWTYREVRGQTHRVANGLLAMGLGRGSKAAVYSPNHAAAYACLLGIVRAGITWAPVNARNALEENLYILNNTDVEVLFYHSSFESYLPRIREACPRITGFICIDTPSFTEWLAAQKEVAPDLPDAPGDVAFLASSGGTTGRPKGVQITNGNIETMNSIFWACMPVTSPPIHLMVAPMTHAAGVCSFPLLAFGGTNIFMGTADPGGILAAIEKHKVTHVYMPPTLIYMLLAHPDVAKYDYSSLQHLVYASAPMSVDKLVEAVKVFGPVLTQTYGQAEACMICTFFSPEDHVAALETNNRHRLASCGKVSPLVRLEVMDDHGKLLPRGERGEIVVRGGLVMKGYYNNLEATAEASAFGWHHTGDIGVIDEDGFVYIVDRKKDMIISGGFNVFPGEVEQVLWSHPAVQDCAVIGVPDEKWGEAVKAVVELKPGMTVEADELIRLAKEKLGGVKSPKTVDFVETLPRSPVGKVLKKTLREPYWVGHERKI</sequence>
<organism evidence="3 4">
    <name type="scientific">Reyranella humidisoli</name>
    <dbReference type="NCBI Taxonomy" id="2849149"/>
    <lineage>
        <taxon>Bacteria</taxon>
        <taxon>Pseudomonadati</taxon>
        <taxon>Pseudomonadota</taxon>
        <taxon>Alphaproteobacteria</taxon>
        <taxon>Hyphomicrobiales</taxon>
        <taxon>Reyranellaceae</taxon>
        <taxon>Reyranella</taxon>
    </lineage>
</organism>
<evidence type="ECO:0000313" key="3">
    <source>
        <dbReference type="EMBL" id="MBU8874107.1"/>
    </source>
</evidence>
<feature type="domain" description="AMP-binding enzyme C-terminal" evidence="2">
    <location>
        <begin position="418"/>
        <end position="493"/>
    </location>
</feature>
<dbReference type="PANTHER" id="PTHR43767">
    <property type="entry name" value="LONG-CHAIN-FATTY-ACID--COA LIGASE"/>
    <property type="match status" value="1"/>
</dbReference>